<dbReference type="SUPFAM" id="SSF54534">
    <property type="entry name" value="FKBP-like"/>
    <property type="match status" value="1"/>
</dbReference>
<dbReference type="InterPro" id="IPR036944">
    <property type="entry name" value="PPIase_FKBP_N_sf"/>
</dbReference>
<dbReference type="InterPro" id="IPR001179">
    <property type="entry name" value="PPIase_FKBP_dom"/>
</dbReference>
<dbReference type="InterPro" id="IPR046357">
    <property type="entry name" value="PPIase_dom_sf"/>
</dbReference>
<reference evidence="9 10" key="1">
    <citation type="submission" date="2016-11" db="EMBL/GenBank/DDBJ databases">
        <authorList>
            <person name="Jaros S."/>
            <person name="Januszkiewicz K."/>
            <person name="Wedrychowicz H."/>
        </authorList>
    </citation>
    <scope>NUCLEOTIDE SEQUENCE [LARGE SCALE GENOMIC DNA]</scope>
    <source>
        <strain evidence="9 10">DSM 27063</strain>
    </source>
</reference>
<evidence type="ECO:0000256" key="4">
    <source>
        <dbReference type="ARBA" id="ARBA00023110"/>
    </source>
</evidence>
<dbReference type="Pfam" id="PF01346">
    <property type="entry name" value="FKBP_N"/>
    <property type="match status" value="1"/>
</dbReference>
<dbReference type="PANTHER" id="PTHR43811:SF19">
    <property type="entry name" value="39 KDA FK506-BINDING NUCLEAR PROTEIN"/>
    <property type="match status" value="1"/>
</dbReference>
<evidence type="ECO:0000259" key="8">
    <source>
        <dbReference type="PROSITE" id="PS50059"/>
    </source>
</evidence>
<evidence type="ECO:0000313" key="9">
    <source>
        <dbReference type="EMBL" id="SHJ68029.1"/>
    </source>
</evidence>
<dbReference type="PROSITE" id="PS50059">
    <property type="entry name" value="FKBP_PPIASE"/>
    <property type="match status" value="1"/>
</dbReference>
<evidence type="ECO:0000313" key="10">
    <source>
        <dbReference type="Proteomes" id="UP000184050"/>
    </source>
</evidence>
<dbReference type="NCBIfam" id="NF008602">
    <property type="entry name" value="PRK11570.1"/>
    <property type="match status" value="1"/>
</dbReference>
<comment type="similarity">
    <text evidence="2 7">Belongs to the FKBP-type PPIase family.</text>
</comment>
<dbReference type="Gene3D" id="1.10.287.460">
    <property type="entry name" value="Peptidyl-prolyl cis-trans isomerase, FKBP-type, N-terminal domain"/>
    <property type="match status" value="1"/>
</dbReference>
<dbReference type="FunFam" id="3.10.50.40:FF:000045">
    <property type="entry name" value="Peptidyl-prolyl cis-trans isomerase"/>
    <property type="match status" value="1"/>
</dbReference>
<protein>
    <recommendedName>
        <fullName evidence="7">Peptidyl-prolyl cis-trans isomerase</fullName>
        <ecNumber evidence="7">5.2.1.8</ecNumber>
    </recommendedName>
</protein>
<gene>
    <name evidence="9" type="ORF">SAMN05444280_12619</name>
</gene>
<keyword evidence="4 6" id="KW-0697">Rotamase</keyword>
<evidence type="ECO:0000256" key="1">
    <source>
        <dbReference type="ARBA" id="ARBA00000971"/>
    </source>
</evidence>
<dbReference type="AlphaFoldDB" id="A0A1M6LA68"/>
<evidence type="ECO:0000256" key="6">
    <source>
        <dbReference type="PROSITE-ProRule" id="PRU00277"/>
    </source>
</evidence>
<sequence>MRNSIIYLSAVVLVIVGMSCQQNGGVGEVKLETQADSAGYAIGILVGNNNKEQVGNAPGGSELNMDAMVSGFAQAALDQELQITPEEADKIVRDFFTAAGERQGQANLEEGNAFLEENKARDEVSVTESGLQYEVIEEGDGPTPSATDRVRVHYHGTLLDGTVFDSSVERGEPAVFGVNQVIPGWTEALQLMPVGSKWKIYLPSDLAYGERGAGADIGPNSTLIFEVELLEILDEEQVQQQRQQQQIQQQMQQQMR</sequence>
<dbReference type="Pfam" id="PF00254">
    <property type="entry name" value="FKBP_C"/>
    <property type="match status" value="1"/>
</dbReference>
<accession>A0A1M6LA68</accession>
<evidence type="ECO:0000256" key="5">
    <source>
        <dbReference type="ARBA" id="ARBA00023235"/>
    </source>
</evidence>
<dbReference type="STRING" id="1168035.SAMN05444280_12619"/>
<dbReference type="EC" id="5.2.1.8" evidence="7"/>
<comment type="catalytic activity">
    <reaction evidence="1 6 7">
        <text>[protein]-peptidylproline (omega=180) = [protein]-peptidylproline (omega=0)</text>
        <dbReference type="Rhea" id="RHEA:16237"/>
        <dbReference type="Rhea" id="RHEA-COMP:10747"/>
        <dbReference type="Rhea" id="RHEA-COMP:10748"/>
        <dbReference type="ChEBI" id="CHEBI:83833"/>
        <dbReference type="ChEBI" id="CHEBI:83834"/>
        <dbReference type="EC" id="5.2.1.8"/>
    </reaction>
</comment>
<organism evidence="9 10">
    <name type="scientific">Tangfeifania diversioriginum</name>
    <dbReference type="NCBI Taxonomy" id="1168035"/>
    <lineage>
        <taxon>Bacteria</taxon>
        <taxon>Pseudomonadati</taxon>
        <taxon>Bacteroidota</taxon>
        <taxon>Bacteroidia</taxon>
        <taxon>Marinilabiliales</taxon>
        <taxon>Prolixibacteraceae</taxon>
        <taxon>Tangfeifania</taxon>
    </lineage>
</organism>
<keyword evidence="3" id="KW-0732">Signal</keyword>
<name>A0A1M6LA68_9BACT</name>
<dbReference type="PANTHER" id="PTHR43811">
    <property type="entry name" value="FKBP-TYPE PEPTIDYL-PROLYL CIS-TRANS ISOMERASE FKPA"/>
    <property type="match status" value="1"/>
</dbReference>
<proteinExistence type="inferred from homology"/>
<feature type="domain" description="PPIase FKBP-type" evidence="8">
    <location>
        <begin position="147"/>
        <end position="233"/>
    </location>
</feature>
<keyword evidence="5 6" id="KW-0413">Isomerase</keyword>
<dbReference type="GO" id="GO:0003755">
    <property type="term" value="F:peptidyl-prolyl cis-trans isomerase activity"/>
    <property type="evidence" value="ECO:0007669"/>
    <property type="project" value="UniProtKB-UniRule"/>
</dbReference>
<dbReference type="InterPro" id="IPR000774">
    <property type="entry name" value="PPIase_FKBP_N"/>
</dbReference>
<evidence type="ECO:0000256" key="7">
    <source>
        <dbReference type="RuleBase" id="RU003915"/>
    </source>
</evidence>
<dbReference type="GO" id="GO:0006457">
    <property type="term" value="P:protein folding"/>
    <property type="evidence" value="ECO:0007669"/>
    <property type="project" value="InterPro"/>
</dbReference>
<keyword evidence="10" id="KW-1185">Reference proteome</keyword>
<dbReference type="RefSeq" id="WP_073171437.1">
    <property type="nucleotide sequence ID" value="NZ_FQZE01000026.1"/>
</dbReference>
<dbReference type="PROSITE" id="PS51257">
    <property type="entry name" value="PROKAR_LIPOPROTEIN"/>
    <property type="match status" value="1"/>
</dbReference>
<evidence type="ECO:0000256" key="2">
    <source>
        <dbReference type="ARBA" id="ARBA00006577"/>
    </source>
</evidence>
<dbReference type="Proteomes" id="UP000184050">
    <property type="component" value="Unassembled WGS sequence"/>
</dbReference>
<dbReference type="EMBL" id="FQZE01000026">
    <property type="protein sequence ID" value="SHJ68029.1"/>
    <property type="molecule type" value="Genomic_DNA"/>
</dbReference>
<dbReference type="Gene3D" id="3.10.50.40">
    <property type="match status" value="1"/>
</dbReference>
<evidence type="ECO:0000256" key="3">
    <source>
        <dbReference type="ARBA" id="ARBA00022729"/>
    </source>
</evidence>